<dbReference type="InterPro" id="IPR013783">
    <property type="entry name" value="Ig-like_fold"/>
</dbReference>
<evidence type="ECO:0000313" key="2">
    <source>
        <dbReference type="Proteomes" id="UP000064893"/>
    </source>
</evidence>
<dbReference type="KEGG" id="blq:L21SP5_03840"/>
<dbReference type="Pfam" id="PF13585">
    <property type="entry name" value="CHU_C"/>
    <property type="match status" value="1"/>
</dbReference>
<organism evidence="1 2">
    <name type="scientific">Salinivirga cyanobacteriivorans</name>
    <dbReference type="NCBI Taxonomy" id="1307839"/>
    <lineage>
        <taxon>Bacteria</taxon>
        <taxon>Pseudomonadati</taxon>
        <taxon>Bacteroidota</taxon>
        <taxon>Bacteroidia</taxon>
        <taxon>Bacteroidales</taxon>
        <taxon>Salinivirgaceae</taxon>
        <taxon>Salinivirga</taxon>
    </lineage>
</organism>
<evidence type="ECO:0000313" key="1">
    <source>
        <dbReference type="EMBL" id="ALO17433.1"/>
    </source>
</evidence>
<dbReference type="NCBIfam" id="TIGR04131">
    <property type="entry name" value="Bac_Flav_CTERM"/>
    <property type="match status" value="1"/>
</dbReference>
<dbReference type="SUPFAM" id="SSF49265">
    <property type="entry name" value="Fibronectin type III"/>
    <property type="match status" value="1"/>
</dbReference>
<evidence type="ECO:0008006" key="3">
    <source>
        <dbReference type="Google" id="ProtNLM"/>
    </source>
</evidence>
<keyword evidence="2" id="KW-1185">Reference proteome</keyword>
<sequence length="858" mass="96133">MWNKRFILTVFSFWFIVAGAWATHNRAGEITYVQIDEFTYEITITTFTNTQPTTSGWPPVDRPVLEIAFGDNTTAMVDRVEMIDLPDYYRKNTYITTHTFPGPGTYELVVEDPNRNEGVSNIPNSVTVVFSIKTIMQINPALGPNSTPQLLSPPVDKAALNRLFIHNPAAWDPDGDSLAYKLTPCTGENGQPIEGFTFPDDISMNETTGDLVWDKPTELGVFNVAILIEEWREGVKIGQITRDLQIEVYETENMPPELLSEQQICVEAGDSVTIDIKAYDPDGDDLVLTPLGGAFEVDNPATYTTTGTVADTIYGQIKWGTDCSHIRRQPYLLVIKAEDQDEDIPLADLHHIQVWVNGPATQFISVTPTNNSIELNWFSPSCDVTGYDLYRKTQSYQWLFDPCLTGIPQGSGYEKIAILDSAITTFTDNEGGEGLLQGFQYCYRIVPRYNDAPGYASAEACETLVRGVPVITNVSIENTDTLNGKIYLAWSKPTEIDTVEYPGPYTYRVFRSPDLWGSNFEPTPIATLSGLNDTLLLDSGMNTAANAYSYKVELHNTNGLVAQPMVASSLHLKTYGADNRVVLTVEKNVPWINHTYAFYQVDGQNEILLAEVDTLSFLHENLPNDEPFYYRVKSTGSYTESGFVYPIVNFSQIARGIPVDTVPPEAPLINVEANCDAFYNEVTWQSTDAEVVDVELYYASRTDKPLSMLRKFPYPDTTMYRHTPELSVSGCYSAKAIDSAGNRSAFSAKVCIDSCDYYDLPNVITTNNDGLNDVFRPKASDDIILKTIAEAEIQIFNRWGNLVFETTDPRILWYGRDKHTGKPVPSGVYYYICNLKEKRISGLEERYKVGFVHVYHTK</sequence>
<dbReference type="RefSeq" id="WP_057954702.1">
    <property type="nucleotide sequence ID" value="NZ_CP013118.1"/>
</dbReference>
<accession>A0A0S2I4P3</accession>
<dbReference type="InterPro" id="IPR036116">
    <property type="entry name" value="FN3_sf"/>
</dbReference>
<dbReference type="EMBL" id="CP013118">
    <property type="protein sequence ID" value="ALO17433.1"/>
    <property type="molecule type" value="Genomic_DNA"/>
</dbReference>
<dbReference type="STRING" id="1307839.L21SP5_03840"/>
<dbReference type="InterPro" id="IPR026341">
    <property type="entry name" value="T9SS_type_B"/>
</dbReference>
<name>A0A0S2I4P3_9BACT</name>
<dbReference type="Gene3D" id="2.60.40.10">
    <property type="entry name" value="Immunoglobulins"/>
    <property type="match status" value="1"/>
</dbReference>
<dbReference type="AlphaFoldDB" id="A0A0S2I4P3"/>
<dbReference type="OrthoDB" id="1123245at2"/>
<proteinExistence type="predicted"/>
<protein>
    <recommendedName>
        <fullName evidence="3">Gliding motility-associated C-terminal domain-containing protein</fullName>
    </recommendedName>
</protein>
<dbReference type="Proteomes" id="UP000064893">
    <property type="component" value="Chromosome"/>
</dbReference>
<reference evidence="1 2" key="1">
    <citation type="submission" date="2015-11" db="EMBL/GenBank/DDBJ databases">
        <title>Description and complete genome sequence of a novel strain predominating in hypersaline microbial mats and representing a new family of the Bacteriodetes phylum.</title>
        <authorList>
            <person name="Spring S."/>
            <person name="Bunk B."/>
            <person name="Sproer C."/>
            <person name="Klenk H.-P."/>
        </authorList>
    </citation>
    <scope>NUCLEOTIDE SEQUENCE [LARGE SCALE GENOMIC DNA]</scope>
    <source>
        <strain evidence="1 2">L21-Spi-D4</strain>
    </source>
</reference>
<gene>
    <name evidence="1" type="ORF">L21SP5_03840</name>
</gene>